<evidence type="ECO:0000313" key="2">
    <source>
        <dbReference type="Proteomes" id="UP000494116"/>
    </source>
</evidence>
<name>A0ABM8KUG0_9BURK</name>
<proteinExistence type="predicted"/>
<evidence type="ECO:0000313" key="1">
    <source>
        <dbReference type="EMBL" id="CAB3661576.1"/>
    </source>
</evidence>
<reference evidence="1 2" key="1">
    <citation type="submission" date="2020-04" db="EMBL/GenBank/DDBJ databases">
        <authorList>
            <person name="De Canck E."/>
        </authorList>
    </citation>
    <scope>NUCLEOTIDE SEQUENCE [LARGE SCALE GENOMIC DNA]</scope>
    <source>
        <strain evidence="1 2">LMG 1873</strain>
    </source>
</reference>
<organism evidence="1 2">
    <name type="scientific">Achromobacter piechaudii</name>
    <dbReference type="NCBI Taxonomy" id="72556"/>
    <lineage>
        <taxon>Bacteria</taxon>
        <taxon>Pseudomonadati</taxon>
        <taxon>Pseudomonadota</taxon>
        <taxon>Betaproteobacteria</taxon>
        <taxon>Burkholderiales</taxon>
        <taxon>Alcaligenaceae</taxon>
        <taxon>Achromobacter</taxon>
    </lineage>
</organism>
<dbReference type="RefSeq" id="WP_050728309.1">
    <property type="nucleotide sequence ID" value="NZ_CADIJS010000001.1"/>
</dbReference>
<comment type="caution">
    <text evidence="1">The sequence shown here is derived from an EMBL/GenBank/DDBJ whole genome shotgun (WGS) entry which is preliminary data.</text>
</comment>
<dbReference type="EMBL" id="CADIJS010000001">
    <property type="protein sequence ID" value="CAB3661576.1"/>
    <property type="molecule type" value="Genomic_DNA"/>
</dbReference>
<sequence length="110" mass="11783">MQSHPLTQNPWSIETDPELGVIPLAHLHHIDRTRHAIEAIARLVGNSAFEPAATGEQPLDAWTVAALMGGVQSLCDHFGTLTEVMLEQARTAGRDVGPDCSCCNAPASMQ</sequence>
<protein>
    <submittedName>
        <fullName evidence="1">Uncharacterized protein</fullName>
    </submittedName>
</protein>
<dbReference type="Proteomes" id="UP000494116">
    <property type="component" value="Unassembled WGS sequence"/>
</dbReference>
<accession>A0ABM8KUG0</accession>
<gene>
    <name evidence="1" type="ORF">LMG1873_00613</name>
</gene>
<keyword evidence="2" id="KW-1185">Reference proteome</keyword>